<comment type="caution">
    <text evidence="13">The sequence shown here is derived from an EMBL/GenBank/DDBJ whole genome shotgun (WGS) entry which is preliminary data.</text>
</comment>
<evidence type="ECO:0000256" key="9">
    <source>
        <dbReference type="RuleBase" id="RU003357"/>
    </source>
</evidence>
<evidence type="ECO:0000259" key="12">
    <source>
        <dbReference type="Pfam" id="PF07715"/>
    </source>
</evidence>
<evidence type="ECO:0000256" key="4">
    <source>
        <dbReference type="ARBA" id="ARBA00022692"/>
    </source>
</evidence>
<organism evidence="13 14">
    <name type="scientific">Stenotrophomonas maltophilia</name>
    <name type="common">Pseudomonas maltophilia</name>
    <name type="synonym">Xanthomonas maltophilia</name>
    <dbReference type="NCBI Taxonomy" id="40324"/>
    <lineage>
        <taxon>Bacteria</taxon>
        <taxon>Pseudomonadati</taxon>
        <taxon>Pseudomonadota</taxon>
        <taxon>Gammaproteobacteria</taxon>
        <taxon>Lysobacterales</taxon>
        <taxon>Lysobacteraceae</taxon>
        <taxon>Stenotrophomonas</taxon>
        <taxon>Stenotrophomonas maltophilia group</taxon>
    </lineage>
</organism>
<evidence type="ECO:0000256" key="6">
    <source>
        <dbReference type="ARBA" id="ARBA00023136"/>
    </source>
</evidence>
<keyword evidence="3 8" id="KW-1134">Transmembrane beta strand</keyword>
<protein>
    <submittedName>
        <fullName evidence="13">TonB-dependent receptor</fullName>
    </submittedName>
</protein>
<keyword evidence="7 8" id="KW-0998">Cell outer membrane</keyword>
<dbReference type="InterPro" id="IPR012910">
    <property type="entry name" value="Plug_dom"/>
</dbReference>
<keyword evidence="10" id="KW-0732">Signal</keyword>
<dbReference type="PANTHER" id="PTHR47234:SF1">
    <property type="entry name" value="TONB-DEPENDENT RECEPTOR"/>
    <property type="match status" value="1"/>
</dbReference>
<reference evidence="13 14" key="1">
    <citation type="submission" date="2019-04" db="EMBL/GenBank/DDBJ databases">
        <title>Microbes associate with the intestines of laboratory mice.</title>
        <authorList>
            <person name="Navarre W."/>
            <person name="Wong E."/>
            <person name="Huang K."/>
            <person name="Tropini C."/>
            <person name="Ng K."/>
            <person name="Yu B."/>
        </authorList>
    </citation>
    <scope>NUCLEOTIDE SEQUENCE [LARGE SCALE GENOMIC DNA]</scope>
    <source>
        <strain evidence="13 14">NM62_B4-13</strain>
    </source>
</reference>
<comment type="similarity">
    <text evidence="8 9">Belongs to the TonB-dependent receptor family.</text>
</comment>
<evidence type="ECO:0000256" key="8">
    <source>
        <dbReference type="PROSITE-ProRule" id="PRU01360"/>
    </source>
</evidence>
<dbReference type="Pfam" id="PF07715">
    <property type="entry name" value="Plug"/>
    <property type="match status" value="1"/>
</dbReference>
<feature type="domain" description="TonB-dependent receptor plug" evidence="12">
    <location>
        <begin position="53"/>
        <end position="171"/>
    </location>
</feature>
<gene>
    <name evidence="13" type="ORF">E5352_02285</name>
</gene>
<evidence type="ECO:0000256" key="2">
    <source>
        <dbReference type="ARBA" id="ARBA00022448"/>
    </source>
</evidence>
<keyword evidence="6 8" id="KW-0472">Membrane</keyword>
<dbReference type="InterPro" id="IPR000531">
    <property type="entry name" value="Beta-barrel_TonB"/>
</dbReference>
<keyword evidence="2 8" id="KW-0813">Transport</keyword>
<dbReference type="EMBL" id="SRYW01000001">
    <property type="protein sequence ID" value="TGY37403.1"/>
    <property type="molecule type" value="Genomic_DNA"/>
</dbReference>
<evidence type="ECO:0000256" key="3">
    <source>
        <dbReference type="ARBA" id="ARBA00022452"/>
    </source>
</evidence>
<dbReference type="Pfam" id="PF00593">
    <property type="entry name" value="TonB_dep_Rec_b-barrel"/>
    <property type="match status" value="1"/>
</dbReference>
<dbReference type="InterPro" id="IPR039426">
    <property type="entry name" value="TonB-dep_rcpt-like"/>
</dbReference>
<evidence type="ECO:0000256" key="7">
    <source>
        <dbReference type="ARBA" id="ARBA00023237"/>
    </source>
</evidence>
<dbReference type="PANTHER" id="PTHR47234">
    <property type="match status" value="1"/>
</dbReference>
<keyword evidence="13" id="KW-0675">Receptor</keyword>
<feature type="domain" description="TonB-dependent receptor-like beta-barrel" evidence="11">
    <location>
        <begin position="343"/>
        <end position="893"/>
    </location>
</feature>
<evidence type="ECO:0000313" key="14">
    <source>
        <dbReference type="Proteomes" id="UP000306631"/>
    </source>
</evidence>
<evidence type="ECO:0000256" key="5">
    <source>
        <dbReference type="ARBA" id="ARBA00023077"/>
    </source>
</evidence>
<name>A0A4S2D9R0_STEMA</name>
<comment type="subcellular location">
    <subcellularLocation>
        <location evidence="1 8">Cell outer membrane</location>
        <topology evidence="1 8">Multi-pass membrane protein</topology>
    </subcellularLocation>
</comment>
<dbReference type="OrthoDB" id="6276154at2"/>
<dbReference type="RefSeq" id="WP_026070475.1">
    <property type="nucleotide sequence ID" value="NZ_SRYW01000001.1"/>
</dbReference>
<dbReference type="SUPFAM" id="SSF56935">
    <property type="entry name" value="Porins"/>
    <property type="match status" value="1"/>
</dbReference>
<evidence type="ECO:0000256" key="10">
    <source>
        <dbReference type="SAM" id="SignalP"/>
    </source>
</evidence>
<evidence type="ECO:0000256" key="1">
    <source>
        <dbReference type="ARBA" id="ARBA00004571"/>
    </source>
</evidence>
<dbReference type="InterPro" id="IPR036942">
    <property type="entry name" value="Beta-barrel_TonB_sf"/>
</dbReference>
<dbReference type="Gene3D" id="2.40.170.20">
    <property type="entry name" value="TonB-dependent receptor, beta-barrel domain"/>
    <property type="match status" value="1"/>
</dbReference>
<dbReference type="InterPro" id="IPR037066">
    <property type="entry name" value="Plug_dom_sf"/>
</dbReference>
<accession>A0A4S2D9R0</accession>
<dbReference type="Proteomes" id="UP000306631">
    <property type="component" value="Unassembled WGS sequence"/>
</dbReference>
<dbReference type="Gene3D" id="2.170.130.10">
    <property type="entry name" value="TonB-dependent receptor, plug domain"/>
    <property type="match status" value="1"/>
</dbReference>
<evidence type="ECO:0000259" key="11">
    <source>
        <dbReference type="Pfam" id="PF00593"/>
    </source>
</evidence>
<feature type="chain" id="PRO_5020472965" evidence="10">
    <location>
        <begin position="31"/>
        <end position="938"/>
    </location>
</feature>
<feature type="signal peptide" evidence="10">
    <location>
        <begin position="1"/>
        <end position="30"/>
    </location>
</feature>
<dbReference type="AlphaFoldDB" id="A0A4S2D9R0"/>
<dbReference type="PROSITE" id="PS52016">
    <property type="entry name" value="TONB_DEPENDENT_REC_3"/>
    <property type="match status" value="1"/>
</dbReference>
<proteinExistence type="inferred from homology"/>
<keyword evidence="4 8" id="KW-0812">Transmembrane</keyword>
<keyword evidence="5 9" id="KW-0798">TonB box</keyword>
<evidence type="ECO:0000313" key="13">
    <source>
        <dbReference type="EMBL" id="TGY37403.1"/>
    </source>
</evidence>
<dbReference type="GO" id="GO:0009279">
    <property type="term" value="C:cell outer membrane"/>
    <property type="evidence" value="ECO:0007669"/>
    <property type="project" value="UniProtKB-SubCell"/>
</dbReference>
<sequence>MSCQGLKISRHPLTAAVLSGLLFVSASALAQDNEPATNLDRVTVTGSLIPQTQIETHTPVLTVTAEDIQTRGFTSVAEVLQQSSLTTGGLQGGQTAASFTQGAEASGMFGLDPGYTKYLINGRPMLQYPALYNGSDAFNNLSGIPIDIVERIEILPGGQSSLYGSDAIAGVVNIILKERMDGGVLNVRGGAYSEGGGSNFRFSAAKGFNSADDRFNALVNVQYEKSSPIWGYQRDLTRTNNAHGYSPQVPSNDFLVYLPADRNRFVMMDPTRCASVAGQFGGTTVLGTRASGESCGSAYGAGYRTLKNDKESSQFYSSMTFDVNDNFELFADALYSLEEVKYTAGSGYTFWGSDLSFGAFYDQGTDQYMNLQRAFAPEDIGPNGYKDILNTDRNKAYQFTLGGRGTFGNWDYSASFSRGEYKLTERGFVRWADAIDSYFEDRVLGPVLGTTDDGYNIYNPNWTAFYSTLPAGDFQSFTGFTTSESRTWQNLGRFQITNGSLFTLPGGDAGFAVVAEAGSEGWDYTPDARLMDGTVWGTTSVAGAGHRSNYALTTELRLPLLESLTVTGSGRYDAFKIADNTVDKATYSIGVEYRPIESLLFRGKYGTAFRAPTLPDAFQGESGFYANGAVDYYRCGQLGYDPADTVGCPYAQESVFGTQAGNPDLEPITADVWNAGIVWAPMSNLSLSVDYYNWKIENEVDNLSSDQLLRAEYYCRNNLDNATSATCDNVADWITRDAAGNLEQIFTPKLNVARQNLQAVTASFKYVQDIGRFGSLQFTSNYTNILKRELQPQPGDNYLDLLRDPYAMWYYDAYAKVRTDGSVGWAKDKWTTTMYFNYIGKTANYMSYLGESFDYVHSSGYKAGKWGSYTTYNLSVNYRALDNLTLSVMVNNVFNKMPDGQAHSYAGNIASPYNTYMYNPYGRAIYVQAKYDFGVSSN</sequence>